<feature type="transmembrane region" description="Helical" evidence="1">
    <location>
        <begin position="63"/>
        <end position="82"/>
    </location>
</feature>
<sequence length="230" mass="26404">MIKQLRPNMARAKNAQLFIYIVLALDVVLLISNLFQYVLIEDIKTGKFIGDDTIDANDLRQQILGIMYLVAFIASTVVYIMWFRRAYYNLGQAIHTEYSEGWAAGGWFVPIISLFYPYKIMKELYVKTNAILRQQISGYSHQVKLTTIGIWWALWIGSNIIERIGSKLEDTETIDGVLNYTLFSMFSNVLGIILAFVAVKVIKDYHDLEKKYHEVAAQQPGEIKPPEIIL</sequence>
<protein>
    <submittedName>
        <fullName evidence="3">DUF4328 domain-containing protein</fullName>
    </submittedName>
</protein>
<keyword evidence="1" id="KW-1133">Transmembrane helix</keyword>
<feature type="transmembrane region" description="Helical" evidence="1">
    <location>
        <begin position="181"/>
        <end position="202"/>
    </location>
</feature>
<evidence type="ECO:0000313" key="3">
    <source>
        <dbReference type="EMBL" id="QIE58563.1"/>
    </source>
</evidence>
<dbReference type="AlphaFoldDB" id="A0A6G6GJG7"/>
<dbReference type="Proteomes" id="UP000505306">
    <property type="component" value="Chromosome"/>
</dbReference>
<accession>A0A6G6GJG7</accession>
<feature type="transmembrane region" description="Helical" evidence="1">
    <location>
        <begin position="102"/>
        <end position="121"/>
    </location>
</feature>
<dbReference type="RefSeq" id="WP_164678581.1">
    <property type="nucleotide sequence ID" value="NZ_CP049057.1"/>
</dbReference>
<name>A0A6G6GJG7_9FLAO</name>
<evidence type="ECO:0000259" key="2">
    <source>
        <dbReference type="Pfam" id="PF14219"/>
    </source>
</evidence>
<dbReference type="InterPro" id="IPR025565">
    <property type="entry name" value="DUF4328"/>
</dbReference>
<dbReference type="EMBL" id="CP049057">
    <property type="protein sequence ID" value="QIE58563.1"/>
    <property type="molecule type" value="Genomic_DNA"/>
</dbReference>
<feature type="domain" description="DUF4328" evidence="2">
    <location>
        <begin position="50"/>
        <end position="206"/>
    </location>
</feature>
<reference evidence="3 4" key="1">
    <citation type="submission" date="2020-02" db="EMBL/GenBank/DDBJ databases">
        <title>Complete genome sequence of Flavobacteriaceae bacterium.</title>
        <authorList>
            <person name="Kim S.-J."/>
            <person name="Kim Y.-S."/>
            <person name="Kim K.-H."/>
        </authorList>
    </citation>
    <scope>NUCLEOTIDE SEQUENCE [LARGE SCALE GENOMIC DNA]</scope>
    <source>
        <strain evidence="3 4">RR4-40</strain>
    </source>
</reference>
<evidence type="ECO:0000256" key="1">
    <source>
        <dbReference type="SAM" id="Phobius"/>
    </source>
</evidence>
<proteinExistence type="predicted"/>
<evidence type="ECO:0000313" key="4">
    <source>
        <dbReference type="Proteomes" id="UP000505306"/>
    </source>
</evidence>
<dbReference type="Pfam" id="PF14219">
    <property type="entry name" value="DUF4328"/>
    <property type="match status" value="1"/>
</dbReference>
<keyword evidence="1" id="KW-0472">Membrane</keyword>
<keyword evidence="1" id="KW-0812">Transmembrane</keyword>
<organism evidence="3 4">
    <name type="scientific">Rasiella rasia</name>
    <dbReference type="NCBI Taxonomy" id="2744027"/>
    <lineage>
        <taxon>Bacteria</taxon>
        <taxon>Pseudomonadati</taxon>
        <taxon>Bacteroidota</taxon>
        <taxon>Flavobacteriia</taxon>
        <taxon>Flavobacteriales</taxon>
        <taxon>Flavobacteriaceae</taxon>
        <taxon>Rasiella</taxon>
    </lineage>
</organism>
<gene>
    <name evidence="3" type="ORF">G5B37_03010</name>
</gene>
<feature type="transmembrane region" description="Helical" evidence="1">
    <location>
        <begin position="17"/>
        <end position="40"/>
    </location>
</feature>
<dbReference type="KEGG" id="mgel:G5B37_03010"/>
<keyword evidence="4" id="KW-1185">Reference proteome</keyword>